<evidence type="ECO:0000313" key="2">
    <source>
        <dbReference type="EMBL" id="MDR7667008.1"/>
    </source>
</evidence>
<accession>A0ABU2D4W0</accession>
<dbReference type="SMART" id="SM00938">
    <property type="entry name" value="P-II"/>
    <property type="match status" value="1"/>
</dbReference>
<dbReference type="Proteomes" id="UP001246244">
    <property type="component" value="Unassembled WGS sequence"/>
</dbReference>
<dbReference type="RefSeq" id="WP_310577039.1">
    <property type="nucleotide sequence ID" value="NZ_JAVKPK010000082.1"/>
</dbReference>
<comment type="caution">
    <text evidence="2">The sequence shown here is derived from an EMBL/GenBank/DDBJ whole genome shotgun (WGS) entry which is preliminary data.</text>
</comment>
<dbReference type="InterPro" id="IPR011322">
    <property type="entry name" value="N-reg_PII-like_a/b"/>
</dbReference>
<comment type="similarity">
    <text evidence="1">Belongs to the P(II) protein family.</text>
</comment>
<dbReference type="PANTHER" id="PTHR30115:SF11">
    <property type="entry name" value="NITROGEN REGULATORY PROTEIN P-II HOMOLOG"/>
    <property type="match status" value="1"/>
</dbReference>
<protein>
    <submittedName>
        <fullName evidence="2">P-II family nitrogen regulator</fullName>
    </submittedName>
</protein>
<organism evidence="2 3">
    <name type="scientific">Methanosarcina baikalica</name>
    <dbReference type="NCBI Taxonomy" id="3073890"/>
    <lineage>
        <taxon>Archaea</taxon>
        <taxon>Methanobacteriati</taxon>
        <taxon>Methanobacteriota</taxon>
        <taxon>Stenosarchaea group</taxon>
        <taxon>Methanomicrobia</taxon>
        <taxon>Methanosarcinales</taxon>
        <taxon>Methanosarcinaceae</taxon>
        <taxon>Methanosarcina</taxon>
    </lineage>
</organism>
<dbReference type="PROSITE" id="PS51343">
    <property type="entry name" value="PII_GLNB_DOM"/>
    <property type="match status" value="1"/>
</dbReference>
<dbReference type="InterPro" id="IPR017918">
    <property type="entry name" value="N-reg_PII_CS"/>
</dbReference>
<sequence length="126" mass="13833">MKEIIAIIRPKKVVPTKEALEILGVPSVTAIPVLGRGKQRGIAAELNIDIHPDILAQGIMAGMKYMEYVPKRLLSVIVRNEDVDTIVETIIKVNQTAEIGDGRIFICPVDDAFRVRTDEQGDSAVL</sequence>
<proteinExistence type="inferred from homology"/>
<name>A0ABU2D4W0_9EURY</name>
<evidence type="ECO:0000313" key="3">
    <source>
        <dbReference type="Proteomes" id="UP001246244"/>
    </source>
</evidence>
<dbReference type="InterPro" id="IPR002187">
    <property type="entry name" value="N-reg_PII"/>
</dbReference>
<gene>
    <name evidence="2" type="ORF">RG963_14705</name>
</gene>
<evidence type="ECO:0000256" key="1">
    <source>
        <dbReference type="RuleBase" id="RU003936"/>
    </source>
</evidence>
<dbReference type="PRINTS" id="PR00340">
    <property type="entry name" value="PIIGLNB"/>
</dbReference>
<keyword evidence="3" id="KW-1185">Reference proteome</keyword>
<dbReference type="Pfam" id="PF00543">
    <property type="entry name" value="P-II"/>
    <property type="match status" value="1"/>
</dbReference>
<dbReference type="EMBL" id="JAVKPK010000082">
    <property type="protein sequence ID" value="MDR7667008.1"/>
    <property type="molecule type" value="Genomic_DNA"/>
</dbReference>
<dbReference type="Gene3D" id="3.30.70.120">
    <property type="match status" value="1"/>
</dbReference>
<dbReference type="SUPFAM" id="SSF54913">
    <property type="entry name" value="GlnB-like"/>
    <property type="match status" value="1"/>
</dbReference>
<dbReference type="InterPro" id="IPR015867">
    <property type="entry name" value="N-reg_PII/ATP_PRibTrfase_C"/>
</dbReference>
<dbReference type="PANTHER" id="PTHR30115">
    <property type="entry name" value="NITROGEN REGULATORY PROTEIN P-II"/>
    <property type="match status" value="1"/>
</dbReference>
<reference evidence="3" key="1">
    <citation type="submission" date="2023-07" db="EMBL/GenBank/DDBJ databases">
        <title>Whole-genome sequencing of a new Methanosarcina sp. Z-7115.</title>
        <authorList>
            <person name="Zhilina T.N."/>
            <person name="Merkel A.Y."/>
        </authorList>
    </citation>
    <scope>NUCLEOTIDE SEQUENCE [LARGE SCALE GENOMIC DNA]</scope>
    <source>
        <strain evidence="3">Z-7115</strain>
    </source>
</reference>
<dbReference type="PROSITE" id="PS00638">
    <property type="entry name" value="PII_GLNB_CTER"/>
    <property type="match status" value="1"/>
</dbReference>